<dbReference type="GO" id="GO:0004252">
    <property type="term" value="F:serine-type endopeptidase activity"/>
    <property type="evidence" value="ECO:0007669"/>
    <property type="project" value="InterPro"/>
</dbReference>
<comment type="similarity">
    <text evidence="1">Belongs to the peptidase S14 family.</text>
</comment>
<gene>
    <name evidence="2" type="ORF">LCGC14_0964720</name>
</gene>
<evidence type="ECO:0000256" key="1">
    <source>
        <dbReference type="ARBA" id="ARBA00007039"/>
    </source>
</evidence>
<dbReference type="Gene3D" id="3.90.226.10">
    <property type="entry name" value="2-enoyl-CoA Hydratase, Chain A, domain 1"/>
    <property type="match status" value="1"/>
</dbReference>
<dbReference type="AlphaFoldDB" id="A0A0F9NZI8"/>
<dbReference type="PRINTS" id="PR00127">
    <property type="entry name" value="CLPPROTEASEP"/>
</dbReference>
<protein>
    <recommendedName>
        <fullName evidence="3">Endopeptidase Clp</fullName>
    </recommendedName>
</protein>
<dbReference type="CDD" id="cd07017">
    <property type="entry name" value="S14_ClpP_2"/>
    <property type="match status" value="1"/>
</dbReference>
<accession>A0A0F9NZI8</accession>
<dbReference type="SUPFAM" id="SSF52096">
    <property type="entry name" value="ClpP/crotonase"/>
    <property type="match status" value="1"/>
</dbReference>
<dbReference type="InterPro" id="IPR029045">
    <property type="entry name" value="ClpP/crotonase-like_dom_sf"/>
</dbReference>
<dbReference type="GO" id="GO:0051117">
    <property type="term" value="F:ATPase binding"/>
    <property type="evidence" value="ECO:0007669"/>
    <property type="project" value="TreeGrafter"/>
</dbReference>
<evidence type="ECO:0008006" key="3">
    <source>
        <dbReference type="Google" id="ProtNLM"/>
    </source>
</evidence>
<proteinExistence type="inferred from homology"/>
<dbReference type="InterPro" id="IPR001907">
    <property type="entry name" value="ClpP"/>
</dbReference>
<dbReference type="GO" id="GO:0009368">
    <property type="term" value="C:endopeptidase Clp complex"/>
    <property type="evidence" value="ECO:0007669"/>
    <property type="project" value="TreeGrafter"/>
</dbReference>
<dbReference type="GO" id="GO:0004176">
    <property type="term" value="F:ATP-dependent peptidase activity"/>
    <property type="evidence" value="ECO:0007669"/>
    <property type="project" value="InterPro"/>
</dbReference>
<dbReference type="PANTHER" id="PTHR10381:SF11">
    <property type="entry name" value="ATP-DEPENDENT CLP PROTEASE PROTEOLYTIC SUBUNIT, MITOCHONDRIAL"/>
    <property type="match status" value="1"/>
</dbReference>
<name>A0A0F9NZI8_9ZZZZ</name>
<comment type="caution">
    <text evidence="2">The sequence shown here is derived from an EMBL/GenBank/DDBJ whole genome shotgun (WGS) entry which is preliminary data.</text>
</comment>
<reference evidence="2" key="1">
    <citation type="journal article" date="2015" name="Nature">
        <title>Complex archaea that bridge the gap between prokaryotes and eukaryotes.</title>
        <authorList>
            <person name="Spang A."/>
            <person name="Saw J.H."/>
            <person name="Jorgensen S.L."/>
            <person name="Zaremba-Niedzwiedzka K."/>
            <person name="Martijn J."/>
            <person name="Lind A.E."/>
            <person name="van Eijk R."/>
            <person name="Schleper C."/>
            <person name="Guy L."/>
            <person name="Ettema T.J."/>
        </authorList>
    </citation>
    <scope>NUCLEOTIDE SEQUENCE</scope>
</reference>
<dbReference type="EMBL" id="LAZR01003509">
    <property type="protein sequence ID" value="KKN17547.1"/>
    <property type="molecule type" value="Genomic_DNA"/>
</dbReference>
<dbReference type="PANTHER" id="PTHR10381">
    <property type="entry name" value="ATP-DEPENDENT CLP PROTEASE PROTEOLYTIC SUBUNIT"/>
    <property type="match status" value="1"/>
</dbReference>
<dbReference type="InterPro" id="IPR023562">
    <property type="entry name" value="ClpP/TepA"/>
</dbReference>
<dbReference type="GO" id="GO:0006515">
    <property type="term" value="P:protein quality control for misfolded or incompletely synthesized proteins"/>
    <property type="evidence" value="ECO:0007669"/>
    <property type="project" value="TreeGrafter"/>
</dbReference>
<dbReference type="Pfam" id="PF00574">
    <property type="entry name" value="CLP_protease"/>
    <property type="match status" value="1"/>
</dbReference>
<sequence length="207" mass="23038">MYPRKTKINGKEVLVSEEQMCEYREHMTQKHRVLFLAGLIGIRCGHCGSNELEAQNALLALDSLSHDPITIIITSPGGDLDATLLFYDTIKMIKSPVITIGRFCASGAAILLAAGNERYLFPHAKVMLHLPSGQMSGDAKEWEIQGQQMLNYKNKMVEVLLECGAKKSHRKILADIDRDLWLDPAEAIEYGLADKILTSELWGELLG</sequence>
<evidence type="ECO:0000313" key="2">
    <source>
        <dbReference type="EMBL" id="KKN17547.1"/>
    </source>
</evidence>
<organism evidence="2">
    <name type="scientific">marine sediment metagenome</name>
    <dbReference type="NCBI Taxonomy" id="412755"/>
    <lineage>
        <taxon>unclassified sequences</taxon>
        <taxon>metagenomes</taxon>
        <taxon>ecological metagenomes</taxon>
    </lineage>
</organism>